<proteinExistence type="inferred from homology"/>
<name>A0ABR2YYK4_9CHLO</name>
<comment type="cofactor">
    <cofactor evidence="1">
        <name>Fe(2+)</name>
        <dbReference type="ChEBI" id="CHEBI:29033"/>
    </cofactor>
</comment>
<organism evidence="6 7">
    <name type="scientific">Coccomyxa subellipsoidea</name>
    <dbReference type="NCBI Taxonomy" id="248742"/>
    <lineage>
        <taxon>Eukaryota</taxon>
        <taxon>Viridiplantae</taxon>
        <taxon>Chlorophyta</taxon>
        <taxon>core chlorophytes</taxon>
        <taxon>Trebouxiophyceae</taxon>
        <taxon>Trebouxiophyceae incertae sedis</taxon>
        <taxon>Coccomyxaceae</taxon>
        <taxon>Coccomyxa</taxon>
    </lineage>
</organism>
<evidence type="ECO:0000256" key="5">
    <source>
        <dbReference type="SAM" id="MobiDB-lite"/>
    </source>
</evidence>
<reference evidence="6 7" key="1">
    <citation type="journal article" date="2024" name="Nat. Commun.">
        <title>Phylogenomics reveals the evolutionary origins of lichenization in chlorophyte algae.</title>
        <authorList>
            <person name="Puginier C."/>
            <person name="Libourel C."/>
            <person name="Otte J."/>
            <person name="Skaloud P."/>
            <person name="Haon M."/>
            <person name="Grisel S."/>
            <person name="Petersen M."/>
            <person name="Berrin J.G."/>
            <person name="Delaux P.M."/>
            <person name="Dal Grande F."/>
            <person name="Keller J."/>
        </authorList>
    </citation>
    <scope>NUCLEOTIDE SEQUENCE [LARGE SCALE GENOMIC DNA]</scope>
    <source>
        <strain evidence="6 7">SAG 216-7</strain>
    </source>
</reference>
<accession>A0ABR2YYK4</accession>
<keyword evidence="4" id="KW-0408">Iron</keyword>
<keyword evidence="3" id="KW-0479">Metal-binding</keyword>
<comment type="similarity">
    <text evidence="2">Belongs to the carotenoid oxygenase family.</text>
</comment>
<keyword evidence="7" id="KW-1185">Reference proteome</keyword>
<sequence>MYPQLQPLIPPSFQRLRDYTDWNSVIKGYTSQYVERDYWVDACMVEGQIPAELEGTLLRNGPGLFEIGGTPIGQPFDGDGMVCSWAFSGGRCFFRSRYVRTDAFMAEQEAGRMLFRGAFSLGNPSGGRFFNPLDLRIKAIANTNVVHWGGRTLALHERDLPWELDSTLCTLGRTNLGDTLGTGSDPQNFGSHIRTFREDDGSRRLIGSTFAEGLTKGTLTFLEYGEDLQLLFRTTVELPGAGFGFFHDMLVTEHYYIALENPMRLDLSKMVTQYALGRACLAECLKFDPSKRTKIHLIPRPGRSGKTVNRVMLETEPLFCFHHVNAFELEDDSVIMDCLAMRGGVDFGANFGNLSAEFFQRAPWRTALTRLTLDPDSRRVNVSRVAEQQSMEMPSVAPDCSGRPYRFAYVTSSRFVGPKGWGPPQDIMKVTLPPVASAQLPADESPAESSGRLERWSPGRDSFAQEAIFVPSPSRGNIGNRRGNEDEGWLLAPVFRSATMTTDLVILDAADVAGGPVATIHLPHHIPIGLHGTFTEAYLGPPIDDKSPPKEHDIRRGVSHRGVPRYADMP</sequence>
<evidence type="ECO:0000256" key="2">
    <source>
        <dbReference type="ARBA" id="ARBA00006787"/>
    </source>
</evidence>
<dbReference type="Proteomes" id="UP001491310">
    <property type="component" value="Unassembled WGS sequence"/>
</dbReference>
<dbReference type="InterPro" id="IPR004294">
    <property type="entry name" value="Carotenoid_Oase"/>
</dbReference>
<comment type="caution">
    <text evidence="6">The sequence shown here is derived from an EMBL/GenBank/DDBJ whole genome shotgun (WGS) entry which is preliminary data.</text>
</comment>
<protein>
    <recommendedName>
        <fullName evidence="8">Carotenoid oxygenase</fullName>
    </recommendedName>
</protein>
<feature type="region of interest" description="Disordered" evidence="5">
    <location>
        <begin position="438"/>
        <end position="457"/>
    </location>
</feature>
<feature type="region of interest" description="Disordered" evidence="5">
    <location>
        <begin position="540"/>
        <end position="570"/>
    </location>
</feature>
<evidence type="ECO:0000256" key="3">
    <source>
        <dbReference type="ARBA" id="ARBA00022723"/>
    </source>
</evidence>
<evidence type="ECO:0008006" key="8">
    <source>
        <dbReference type="Google" id="ProtNLM"/>
    </source>
</evidence>
<evidence type="ECO:0000313" key="6">
    <source>
        <dbReference type="EMBL" id="KAK9916756.1"/>
    </source>
</evidence>
<dbReference type="EMBL" id="JALJOT010000003">
    <property type="protein sequence ID" value="KAK9916756.1"/>
    <property type="molecule type" value="Genomic_DNA"/>
</dbReference>
<dbReference type="Pfam" id="PF03055">
    <property type="entry name" value="RPE65"/>
    <property type="match status" value="1"/>
</dbReference>
<feature type="compositionally biased region" description="Basic and acidic residues" evidence="5">
    <location>
        <begin position="543"/>
        <end position="556"/>
    </location>
</feature>
<dbReference type="PANTHER" id="PTHR10543:SF138">
    <property type="entry name" value="CAROTENOID OXYGENASE"/>
    <property type="match status" value="1"/>
</dbReference>
<gene>
    <name evidence="6" type="ORF">WJX75_006587</name>
</gene>
<evidence type="ECO:0000256" key="1">
    <source>
        <dbReference type="ARBA" id="ARBA00001954"/>
    </source>
</evidence>
<evidence type="ECO:0000256" key="4">
    <source>
        <dbReference type="ARBA" id="ARBA00023004"/>
    </source>
</evidence>
<evidence type="ECO:0000313" key="7">
    <source>
        <dbReference type="Proteomes" id="UP001491310"/>
    </source>
</evidence>
<dbReference type="PANTHER" id="PTHR10543">
    <property type="entry name" value="BETA-CAROTENE DIOXYGENASE"/>
    <property type="match status" value="1"/>
</dbReference>